<evidence type="ECO:0000256" key="3">
    <source>
        <dbReference type="ARBA" id="ARBA00022741"/>
    </source>
</evidence>
<reference evidence="6 7" key="1">
    <citation type="journal article" date="2019" name="bioRxiv">
        <title>Bacteria contribute to plant secondary compound degradation in a generalist herbivore system.</title>
        <authorList>
            <person name="Francoeur C.B."/>
            <person name="Khadempour L."/>
            <person name="Moreira-Soto R.D."/>
            <person name="Gotting K."/>
            <person name="Book A.J."/>
            <person name="Pinto-Tomas A.A."/>
            <person name="Keefover-Ring K."/>
            <person name="Currie C.R."/>
        </authorList>
    </citation>
    <scope>NUCLEOTIDE SEQUENCE [LARGE SCALE GENOMIC DNA]</scope>
    <source>
        <strain evidence="6">Acro-835</strain>
    </source>
</reference>
<dbReference type="EMBL" id="VWXF01000001">
    <property type="protein sequence ID" value="NIF20360.1"/>
    <property type="molecule type" value="Genomic_DNA"/>
</dbReference>
<dbReference type="CDD" id="cd03255">
    <property type="entry name" value="ABC_MJ0796_LolCDE_FtsE"/>
    <property type="match status" value="1"/>
</dbReference>
<evidence type="ECO:0000256" key="1">
    <source>
        <dbReference type="ARBA" id="ARBA00006526"/>
    </source>
</evidence>
<comment type="caution">
    <text evidence="6">The sequence shown here is derived from an EMBL/GenBank/DDBJ whole genome shotgun (WGS) entry which is preliminary data.</text>
</comment>
<proteinExistence type="inferred from homology"/>
<dbReference type="PROSITE" id="PS50893">
    <property type="entry name" value="ABC_TRANSPORTER_2"/>
    <property type="match status" value="1"/>
</dbReference>
<keyword evidence="4 6" id="KW-0067">ATP-binding</keyword>
<organism evidence="6 7">
    <name type="scientific">Candidatus Pantoea multigeneris</name>
    <dbReference type="NCBI Taxonomy" id="2608357"/>
    <lineage>
        <taxon>Bacteria</taxon>
        <taxon>Pseudomonadati</taxon>
        <taxon>Pseudomonadota</taxon>
        <taxon>Gammaproteobacteria</taxon>
        <taxon>Enterobacterales</taxon>
        <taxon>Erwiniaceae</taxon>
        <taxon>Pantoea</taxon>
    </lineage>
</organism>
<evidence type="ECO:0000259" key="5">
    <source>
        <dbReference type="PROSITE" id="PS50893"/>
    </source>
</evidence>
<dbReference type="Pfam" id="PF00005">
    <property type="entry name" value="ABC_tran"/>
    <property type="match status" value="1"/>
</dbReference>
<dbReference type="PANTHER" id="PTHR42798">
    <property type="entry name" value="LIPOPROTEIN-RELEASING SYSTEM ATP-BINDING PROTEIN LOLD"/>
    <property type="match status" value="1"/>
</dbReference>
<evidence type="ECO:0000256" key="4">
    <source>
        <dbReference type="ARBA" id="ARBA00022840"/>
    </source>
</evidence>
<feature type="domain" description="ABC transporter" evidence="5">
    <location>
        <begin position="12"/>
        <end position="243"/>
    </location>
</feature>
<dbReference type="SMART" id="SM00382">
    <property type="entry name" value="AAA"/>
    <property type="match status" value="1"/>
</dbReference>
<protein>
    <submittedName>
        <fullName evidence="6">ABC transporter ATP-binding protein</fullName>
    </submittedName>
</protein>
<dbReference type="InterPro" id="IPR017911">
    <property type="entry name" value="MacB-like_ATP-bd"/>
</dbReference>
<dbReference type="SUPFAM" id="SSF52540">
    <property type="entry name" value="P-loop containing nucleoside triphosphate hydrolases"/>
    <property type="match status" value="1"/>
</dbReference>
<comment type="similarity">
    <text evidence="1">Belongs to the ABC transporter superfamily. Drug exporter-2 (TC 3.A.1.117) family.</text>
</comment>
<dbReference type="GO" id="GO:0005524">
    <property type="term" value="F:ATP binding"/>
    <property type="evidence" value="ECO:0007669"/>
    <property type="project" value="UniProtKB-KW"/>
</dbReference>
<keyword evidence="7" id="KW-1185">Reference proteome</keyword>
<name>A0ABX0R4M4_9GAMM</name>
<dbReference type="InterPro" id="IPR003593">
    <property type="entry name" value="AAA+_ATPase"/>
</dbReference>
<sequence length="243" mass="27107">MQVEGTANSIVIALTKVKKTYSRNREHIQVLENLDMQVHRGEMVSIMGPSGAGKSTLLDIISGVSRADSGEVLLADNNFTLMSERQRTALRGRHIGFIFQFYCLIPVLSASQNIELPLGLWQLSKKERQHRIDAALNMVEMGHRRQHLPAELSGGEQQRIAIARAIVGNPDIILCDEPTGDLNREMGKKIMDLLRQLCDEYGKTIVVVTHDPEVALYADRHYRLDNGGLKEENPVKAQGGKDD</sequence>
<dbReference type="Gene3D" id="3.40.50.300">
    <property type="entry name" value="P-loop containing nucleotide triphosphate hydrolases"/>
    <property type="match status" value="1"/>
</dbReference>
<dbReference type="PANTHER" id="PTHR42798:SF2">
    <property type="entry name" value="ABC TRANSPORTER ATP-BINDING PROTEIN MG467-RELATED"/>
    <property type="match status" value="1"/>
</dbReference>
<evidence type="ECO:0000313" key="6">
    <source>
        <dbReference type="EMBL" id="NIF20360.1"/>
    </source>
</evidence>
<dbReference type="InterPro" id="IPR003439">
    <property type="entry name" value="ABC_transporter-like_ATP-bd"/>
</dbReference>
<accession>A0ABX0R4M4</accession>
<dbReference type="PROSITE" id="PS00211">
    <property type="entry name" value="ABC_TRANSPORTER_1"/>
    <property type="match status" value="1"/>
</dbReference>
<keyword evidence="2" id="KW-0813">Transport</keyword>
<dbReference type="InterPro" id="IPR027417">
    <property type="entry name" value="P-loop_NTPase"/>
</dbReference>
<dbReference type="InterPro" id="IPR017871">
    <property type="entry name" value="ABC_transporter-like_CS"/>
</dbReference>
<keyword evidence="3" id="KW-0547">Nucleotide-binding</keyword>
<dbReference type="RefSeq" id="WP_167012336.1">
    <property type="nucleotide sequence ID" value="NZ_VWXF01000001.1"/>
</dbReference>
<evidence type="ECO:0000256" key="2">
    <source>
        <dbReference type="ARBA" id="ARBA00022448"/>
    </source>
</evidence>
<gene>
    <name evidence="6" type="ORF">F3J40_01835</name>
</gene>
<dbReference type="Proteomes" id="UP001515683">
    <property type="component" value="Unassembled WGS sequence"/>
</dbReference>
<evidence type="ECO:0000313" key="7">
    <source>
        <dbReference type="Proteomes" id="UP001515683"/>
    </source>
</evidence>